<feature type="region of interest" description="Disordered" evidence="1">
    <location>
        <begin position="404"/>
        <end position="445"/>
    </location>
</feature>
<dbReference type="GO" id="GO:0043457">
    <property type="term" value="P:regulation of cellular respiration"/>
    <property type="evidence" value="ECO:0007669"/>
    <property type="project" value="InterPro"/>
</dbReference>
<proteinExistence type="predicted"/>
<comment type="caution">
    <text evidence="2">The sequence shown here is derived from an EMBL/GenBank/DDBJ whole genome shotgun (WGS) entry which is preliminary data.</text>
</comment>
<organism evidence="2 3">
    <name type="scientific">Capsicum baccatum</name>
    <name type="common">Peruvian pepper</name>
    <dbReference type="NCBI Taxonomy" id="33114"/>
    <lineage>
        <taxon>Eukaryota</taxon>
        <taxon>Viridiplantae</taxon>
        <taxon>Streptophyta</taxon>
        <taxon>Embryophyta</taxon>
        <taxon>Tracheophyta</taxon>
        <taxon>Spermatophyta</taxon>
        <taxon>Magnoliopsida</taxon>
        <taxon>eudicotyledons</taxon>
        <taxon>Gunneridae</taxon>
        <taxon>Pentapetalae</taxon>
        <taxon>asterids</taxon>
        <taxon>lamiids</taxon>
        <taxon>Solanales</taxon>
        <taxon>Solanaceae</taxon>
        <taxon>Solanoideae</taxon>
        <taxon>Capsiceae</taxon>
        <taxon>Capsicum</taxon>
    </lineage>
</organism>
<keyword evidence="3" id="KW-1185">Reference proteome</keyword>
<accession>A0A2G2UXB0</accession>
<reference evidence="3" key="2">
    <citation type="journal article" date="2017" name="J. Anim. Genet.">
        <title>Multiple reference genome sequences of hot pepper reveal the massive evolution of plant disease resistance genes by retroduplication.</title>
        <authorList>
            <person name="Kim S."/>
            <person name="Park J."/>
            <person name="Yeom S.-I."/>
            <person name="Kim Y.-M."/>
            <person name="Seo E."/>
            <person name="Kim K.-T."/>
            <person name="Kim M.-S."/>
            <person name="Lee J.M."/>
            <person name="Cheong K."/>
            <person name="Shin H.-S."/>
            <person name="Kim S.-B."/>
            <person name="Han K."/>
            <person name="Lee J."/>
            <person name="Park M."/>
            <person name="Lee H.-A."/>
            <person name="Lee H.-Y."/>
            <person name="Lee Y."/>
            <person name="Oh S."/>
            <person name="Lee J.H."/>
            <person name="Choi E."/>
            <person name="Choi E."/>
            <person name="Lee S.E."/>
            <person name="Jeon J."/>
            <person name="Kim H."/>
            <person name="Choi G."/>
            <person name="Song H."/>
            <person name="Lee J."/>
            <person name="Lee S.-C."/>
            <person name="Kwon J.-K."/>
            <person name="Lee H.-Y."/>
            <person name="Koo N."/>
            <person name="Hong Y."/>
            <person name="Kim R.W."/>
            <person name="Kang W.-H."/>
            <person name="Huh J.H."/>
            <person name="Kang B.-C."/>
            <person name="Yang T.-J."/>
            <person name="Lee Y.-H."/>
            <person name="Bennetzen J.L."/>
            <person name="Choi D."/>
        </authorList>
    </citation>
    <scope>NUCLEOTIDE SEQUENCE [LARGE SCALE GENOMIC DNA]</scope>
    <source>
        <strain evidence="3">cv. PBC81</strain>
    </source>
</reference>
<sequence length="723" mass="79218">MPLHLPYPRIRTAARGPRHRTTKRGSRRTRGRPFDLPRARNARGEGRSIKLDNACALDVPPQPNSPPDNVFRPEWPAERALGPKRGRIPLVRTSSELAVRRAGKAPEGTVPSPSPGRHAATRSRRGSSSSIPPTADGFGTGTPLPSPQSQSFFQTYGSILPTSISYIVPSTSGCSPWRPDAVISTTGCGRHSVLRIFNGRRERTGHHATSALTSAPPGLVPNVLQRPPRPPTYRGLALAPTAGCQPRARGTREDIIRPATTVRPVIEARCEGAKRCVTPRQTCPRPNVFGRNLRSKTRWFTGFCNSHQVSHIAMFFIDARAEISVAVSRFHLQKKHRSPRRMPRMGRDGQAIYSSIPWRFPRRGSLVARSAHWGAPTGDGGSPTETLLRLLLPLNDKVQWTSRDVAGSEPPTSPQSKHFTGSFNRQIAPPTKNGHAPPPIESRKSSQSVNPYYVWTWYAAQKTDFEQAYIALAPRMRWQAGQDVAARAGIQPNHTCRTQLTRRASKCFVDARPAPAPTPENRCRALLPMRTGRRSLRIGLGRMRAAPGACPESSIQYSPLARRHCLVRSLAPAAPSWTTPPITDTSCLGAMVPWCHGATAPRCLGAMAPCCLGAMVPRCYGATVHWCHGALVPWCHGAMAPRQCLGALVPWCHDAPVPWCRGATAPWRHGALVPWCRGAMVPRCLAALVPWCHGALVPWCHGAMAPYLRLSRFQGGQAVKQKR</sequence>
<dbReference type="OrthoDB" id="1705459at2759"/>
<feature type="region of interest" description="Disordered" evidence="1">
    <location>
        <begin position="1"/>
        <end position="150"/>
    </location>
</feature>
<feature type="compositionally biased region" description="Polar residues" evidence="1">
    <location>
        <begin position="414"/>
        <end position="425"/>
    </location>
</feature>
<dbReference type="EMBL" id="MLFT02001890">
    <property type="protein sequence ID" value="PHT25395.1"/>
    <property type="molecule type" value="Genomic_DNA"/>
</dbReference>
<reference evidence="2 3" key="1">
    <citation type="journal article" date="2017" name="Genome Biol.">
        <title>New reference genome sequences of hot pepper reveal the massive evolution of plant disease-resistance genes by retroduplication.</title>
        <authorList>
            <person name="Kim S."/>
            <person name="Park J."/>
            <person name="Yeom S.I."/>
            <person name="Kim Y.M."/>
            <person name="Seo E."/>
            <person name="Kim K.T."/>
            <person name="Kim M.S."/>
            <person name="Lee J.M."/>
            <person name="Cheong K."/>
            <person name="Shin H.S."/>
            <person name="Kim S.B."/>
            <person name="Han K."/>
            <person name="Lee J."/>
            <person name="Park M."/>
            <person name="Lee H.A."/>
            <person name="Lee H.Y."/>
            <person name="Lee Y."/>
            <person name="Oh S."/>
            <person name="Lee J.H."/>
            <person name="Choi E."/>
            <person name="Choi E."/>
            <person name="Lee S.E."/>
            <person name="Jeon J."/>
            <person name="Kim H."/>
            <person name="Choi G."/>
            <person name="Song H."/>
            <person name="Lee J."/>
            <person name="Lee S.C."/>
            <person name="Kwon J.K."/>
            <person name="Lee H.Y."/>
            <person name="Koo N."/>
            <person name="Hong Y."/>
            <person name="Kim R.W."/>
            <person name="Kang W.H."/>
            <person name="Huh J.H."/>
            <person name="Kang B.C."/>
            <person name="Yang T.J."/>
            <person name="Lee Y.H."/>
            <person name="Bennetzen J.L."/>
            <person name="Choi D."/>
        </authorList>
    </citation>
    <scope>NUCLEOTIDE SEQUENCE [LARGE SCALE GENOMIC DNA]</scope>
    <source>
        <strain evidence="3">cv. PBC81</strain>
    </source>
</reference>
<dbReference type="PANTHER" id="PTHR47188">
    <property type="entry name" value="PROTEIN TAR1"/>
    <property type="match status" value="1"/>
</dbReference>
<evidence type="ECO:0008006" key="4">
    <source>
        <dbReference type="Google" id="ProtNLM"/>
    </source>
</evidence>
<feature type="compositionally biased region" description="Basic and acidic residues" evidence="1">
    <location>
        <begin position="32"/>
        <end position="50"/>
    </location>
</feature>
<gene>
    <name evidence="2" type="ORF">CQW23_34975</name>
</gene>
<dbReference type="Proteomes" id="UP000224567">
    <property type="component" value="Unassembled WGS sequence"/>
</dbReference>
<dbReference type="InterPro" id="IPR044792">
    <property type="entry name" value="TAR1"/>
</dbReference>
<evidence type="ECO:0000313" key="2">
    <source>
        <dbReference type="EMBL" id="PHT25395.1"/>
    </source>
</evidence>
<evidence type="ECO:0000313" key="3">
    <source>
        <dbReference type="Proteomes" id="UP000224567"/>
    </source>
</evidence>
<protein>
    <recommendedName>
        <fullName evidence="4">Protein TAR1</fullName>
    </recommendedName>
</protein>
<evidence type="ECO:0000256" key="1">
    <source>
        <dbReference type="SAM" id="MobiDB-lite"/>
    </source>
</evidence>
<dbReference type="AlphaFoldDB" id="A0A2G2UXB0"/>
<feature type="compositionally biased region" description="Basic residues" evidence="1">
    <location>
        <begin position="16"/>
        <end position="31"/>
    </location>
</feature>
<name>A0A2G2UXB0_CAPBA</name>
<dbReference type="PANTHER" id="PTHR47188:SF1">
    <property type="entry name" value="PROTEIN TAR1"/>
    <property type="match status" value="1"/>
</dbReference>